<evidence type="ECO:0000313" key="1">
    <source>
        <dbReference type="EMBL" id="PNX73608.1"/>
    </source>
</evidence>
<proteinExistence type="predicted"/>
<reference evidence="1 2" key="2">
    <citation type="journal article" date="2017" name="Front. Plant Sci.">
        <title>Gene Classification and Mining of Molecular Markers Useful in Red Clover (Trifolium pratense) Breeding.</title>
        <authorList>
            <person name="Istvanek J."/>
            <person name="Dluhosova J."/>
            <person name="Dluhos P."/>
            <person name="Patkova L."/>
            <person name="Nedelnik J."/>
            <person name="Repkova J."/>
        </authorList>
    </citation>
    <scope>NUCLEOTIDE SEQUENCE [LARGE SCALE GENOMIC DNA]</scope>
    <source>
        <strain evidence="2">cv. Tatra</strain>
        <tissue evidence="1">Young leaves</tissue>
    </source>
</reference>
<dbReference type="EMBL" id="ASHM01026281">
    <property type="protein sequence ID" value="PNX73608.1"/>
    <property type="molecule type" value="Genomic_DNA"/>
</dbReference>
<reference evidence="1 2" key="1">
    <citation type="journal article" date="2014" name="Am. J. Bot.">
        <title>Genome assembly and annotation for red clover (Trifolium pratense; Fabaceae).</title>
        <authorList>
            <person name="Istvanek J."/>
            <person name="Jaros M."/>
            <person name="Krenek A."/>
            <person name="Repkova J."/>
        </authorList>
    </citation>
    <scope>NUCLEOTIDE SEQUENCE [LARGE SCALE GENOMIC DNA]</scope>
    <source>
        <strain evidence="2">cv. Tatra</strain>
        <tissue evidence="1">Young leaves</tissue>
    </source>
</reference>
<dbReference type="Proteomes" id="UP000236291">
    <property type="component" value="Unassembled WGS sequence"/>
</dbReference>
<comment type="caution">
    <text evidence="1">The sequence shown here is derived from an EMBL/GenBank/DDBJ whole genome shotgun (WGS) entry which is preliminary data.</text>
</comment>
<accession>A0A2K3L501</accession>
<gene>
    <name evidence="1" type="ORF">L195_g029510</name>
</gene>
<dbReference type="ExpressionAtlas" id="A0A2K3L501">
    <property type="expression patterns" value="baseline"/>
</dbReference>
<sequence>MCKVVVELVYNDLEEYNHIVNILGGEISSLKIKRNYKNGELSLGLQTGSAEEDILNPDIVRTKGCGAMPNGTLSNQRRQRSCGVCRVIGHNMHSCPHTNTNSASGNTQSPVTEARHYIDETYEFLGQSAKLNVLMLMEDGNKSLC</sequence>
<feature type="non-terminal residue" evidence="1">
    <location>
        <position position="145"/>
    </location>
</feature>
<dbReference type="AlphaFoldDB" id="A0A2K3L501"/>
<evidence type="ECO:0000313" key="2">
    <source>
        <dbReference type="Proteomes" id="UP000236291"/>
    </source>
</evidence>
<name>A0A2K3L501_TRIPR</name>
<protein>
    <submittedName>
        <fullName evidence="1">Uncharacterized protein</fullName>
    </submittedName>
</protein>
<organism evidence="1 2">
    <name type="scientific">Trifolium pratense</name>
    <name type="common">Red clover</name>
    <dbReference type="NCBI Taxonomy" id="57577"/>
    <lineage>
        <taxon>Eukaryota</taxon>
        <taxon>Viridiplantae</taxon>
        <taxon>Streptophyta</taxon>
        <taxon>Embryophyta</taxon>
        <taxon>Tracheophyta</taxon>
        <taxon>Spermatophyta</taxon>
        <taxon>Magnoliopsida</taxon>
        <taxon>eudicotyledons</taxon>
        <taxon>Gunneridae</taxon>
        <taxon>Pentapetalae</taxon>
        <taxon>rosids</taxon>
        <taxon>fabids</taxon>
        <taxon>Fabales</taxon>
        <taxon>Fabaceae</taxon>
        <taxon>Papilionoideae</taxon>
        <taxon>50 kb inversion clade</taxon>
        <taxon>NPAAA clade</taxon>
        <taxon>Hologalegina</taxon>
        <taxon>IRL clade</taxon>
        <taxon>Trifolieae</taxon>
        <taxon>Trifolium</taxon>
    </lineage>
</organism>